<dbReference type="InterPro" id="IPR050238">
    <property type="entry name" value="DNA_Rep/Repair_Clamp_Loader"/>
</dbReference>
<dbReference type="AlphaFoldDB" id="A0A1W2EUJ2"/>
<dbReference type="SMART" id="SM00382">
    <property type="entry name" value="AAA"/>
    <property type="match status" value="1"/>
</dbReference>
<dbReference type="GO" id="GO:0006261">
    <property type="term" value="P:DNA-templated DNA replication"/>
    <property type="evidence" value="ECO:0007669"/>
    <property type="project" value="TreeGrafter"/>
</dbReference>
<dbReference type="InterPro" id="IPR022754">
    <property type="entry name" value="DNA_pol_III_gamma-3"/>
</dbReference>
<dbReference type="PANTHER" id="PTHR11669:SF0">
    <property type="entry name" value="PROTEIN STICHEL-LIKE 2"/>
    <property type="match status" value="1"/>
</dbReference>
<dbReference type="FunFam" id="3.40.50.300:FF:000014">
    <property type="entry name" value="DNA polymerase III subunit gamma/tau"/>
    <property type="match status" value="1"/>
</dbReference>
<reference evidence="13 14" key="1">
    <citation type="submission" date="2017-04" db="EMBL/GenBank/DDBJ databases">
        <authorList>
            <person name="Afonso C.L."/>
            <person name="Miller P.J."/>
            <person name="Scott M.A."/>
            <person name="Spackman E."/>
            <person name="Goraichik I."/>
            <person name="Dimitrov K.M."/>
            <person name="Suarez D.L."/>
            <person name="Swayne D.E."/>
        </authorList>
    </citation>
    <scope>NUCLEOTIDE SEQUENCE [LARGE SCALE GENOMIC DNA]</scope>
    <source>
        <strain evidence="13 14">DSM 19625</strain>
    </source>
</reference>
<evidence type="ECO:0000256" key="4">
    <source>
        <dbReference type="ARBA" id="ARBA00022705"/>
    </source>
</evidence>
<dbReference type="GO" id="GO:0009360">
    <property type="term" value="C:DNA polymerase III complex"/>
    <property type="evidence" value="ECO:0007669"/>
    <property type="project" value="InterPro"/>
</dbReference>
<dbReference type="RefSeq" id="WP_084291569.1">
    <property type="nucleotide sequence ID" value="NZ_FWYB01000016.1"/>
</dbReference>
<dbReference type="PANTHER" id="PTHR11669">
    <property type="entry name" value="REPLICATION FACTOR C / DNA POLYMERASE III GAMMA-TAU SUBUNIT"/>
    <property type="match status" value="1"/>
</dbReference>
<keyword evidence="9 11" id="KW-0239">DNA-directed DNA polymerase</keyword>
<dbReference type="GO" id="GO:0003887">
    <property type="term" value="F:DNA-directed DNA polymerase activity"/>
    <property type="evidence" value="ECO:0007669"/>
    <property type="project" value="UniProtKB-KW"/>
</dbReference>
<comment type="similarity">
    <text evidence="1 11">Belongs to the DnaX/STICHEL family.</text>
</comment>
<protein>
    <recommendedName>
        <fullName evidence="11">DNA polymerase III subunit gamma/tau</fullName>
        <ecNumber evidence="11">2.7.7.7</ecNumber>
    </recommendedName>
</protein>
<dbReference type="Pfam" id="PF22608">
    <property type="entry name" value="DNAX_ATPase_lid"/>
    <property type="match status" value="1"/>
</dbReference>
<dbReference type="NCBIfam" id="TIGR02397">
    <property type="entry name" value="dnaX_nterm"/>
    <property type="match status" value="1"/>
</dbReference>
<dbReference type="EMBL" id="FWYB01000016">
    <property type="protein sequence ID" value="SMD13331.1"/>
    <property type="molecule type" value="Genomic_DNA"/>
</dbReference>
<evidence type="ECO:0000256" key="6">
    <source>
        <dbReference type="ARBA" id="ARBA00022741"/>
    </source>
</evidence>
<feature type="domain" description="AAA+ ATPase" evidence="12">
    <location>
        <begin position="38"/>
        <end position="181"/>
    </location>
</feature>
<comment type="function">
    <text evidence="11">DNA polymerase III is a complex, multichain enzyme responsible for most of the replicative synthesis in bacteria. This DNA polymerase also exhibits 3' to 5' exonuclease activity.</text>
</comment>
<dbReference type="PRINTS" id="PR00300">
    <property type="entry name" value="CLPPROTEASEA"/>
</dbReference>
<dbReference type="NCBIfam" id="TIGR01128">
    <property type="entry name" value="holA"/>
    <property type="match status" value="1"/>
</dbReference>
<dbReference type="InterPro" id="IPR027417">
    <property type="entry name" value="P-loop_NTPase"/>
</dbReference>
<evidence type="ECO:0000259" key="12">
    <source>
        <dbReference type="SMART" id="SM00382"/>
    </source>
</evidence>
<dbReference type="GO" id="GO:0003677">
    <property type="term" value="F:DNA binding"/>
    <property type="evidence" value="ECO:0007669"/>
    <property type="project" value="InterPro"/>
</dbReference>
<proteinExistence type="inferred from homology"/>
<dbReference type="SUPFAM" id="SSF48019">
    <property type="entry name" value="post-AAA+ oligomerization domain-like"/>
    <property type="match status" value="1"/>
</dbReference>
<evidence type="ECO:0000256" key="10">
    <source>
        <dbReference type="ARBA" id="ARBA00049244"/>
    </source>
</evidence>
<evidence type="ECO:0000256" key="8">
    <source>
        <dbReference type="ARBA" id="ARBA00022840"/>
    </source>
</evidence>
<dbReference type="InterPro" id="IPR001270">
    <property type="entry name" value="ClpA/B"/>
</dbReference>
<dbReference type="InterPro" id="IPR012763">
    <property type="entry name" value="DNA_pol_III_sug/sutau_N"/>
</dbReference>
<dbReference type="NCBIfam" id="NF011531">
    <property type="entry name" value="PRK14971.1"/>
    <property type="match status" value="1"/>
</dbReference>
<accession>A0A1W2EUJ2</accession>
<dbReference type="InterPro" id="IPR008921">
    <property type="entry name" value="DNA_pol3_clamp-load_cplx_C"/>
</dbReference>
<dbReference type="Gene3D" id="1.10.8.60">
    <property type="match status" value="1"/>
</dbReference>
<evidence type="ECO:0000256" key="11">
    <source>
        <dbReference type="RuleBase" id="RU364063"/>
    </source>
</evidence>
<dbReference type="GO" id="GO:0005524">
    <property type="term" value="F:ATP binding"/>
    <property type="evidence" value="ECO:0007669"/>
    <property type="project" value="UniProtKB-KW"/>
</dbReference>
<evidence type="ECO:0000313" key="14">
    <source>
        <dbReference type="Proteomes" id="UP000192678"/>
    </source>
</evidence>
<dbReference type="Pfam" id="PF12169">
    <property type="entry name" value="DNA_pol3_gamma3"/>
    <property type="match status" value="1"/>
</dbReference>
<evidence type="ECO:0000256" key="3">
    <source>
        <dbReference type="ARBA" id="ARBA00022695"/>
    </source>
</evidence>
<dbReference type="STRING" id="475255.SAMN04488101_11669"/>
<dbReference type="Pfam" id="PF13177">
    <property type="entry name" value="DNA_pol3_delta2"/>
    <property type="match status" value="1"/>
</dbReference>
<gene>
    <name evidence="11" type="primary">dnaX</name>
    <name evidence="13" type="ORF">SAMN04488101_11669</name>
</gene>
<keyword evidence="14" id="KW-1185">Reference proteome</keyword>
<evidence type="ECO:0000256" key="1">
    <source>
        <dbReference type="ARBA" id="ARBA00006360"/>
    </source>
</evidence>
<keyword evidence="7" id="KW-0862">Zinc</keyword>
<evidence type="ECO:0000256" key="9">
    <source>
        <dbReference type="ARBA" id="ARBA00022932"/>
    </source>
</evidence>
<keyword evidence="6 11" id="KW-0547">Nucleotide-binding</keyword>
<keyword evidence="3 11" id="KW-0548">Nucleotidyltransferase</keyword>
<comment type="subunit">
    <text evidence="11">DNA polymerase III contains a core (composed of alpha, epsilon and theta chains) that associates with a tau subunit. This core dimerizes to form the POLIII' complex. PolIII' associates with the gamma complex (composed of gamma, delta, delta', psi and chi chains) and with the beta chain to form the complete DNA polymerase III complex.</text>
</comment>
<dbReference type="SUPFAM" id="SSF52540">
    <property type="entry name" value="P-loop containing nucleoside triphosphate hydrolases"/>
    <property type="match status" value="1"/>
</dbReference>
<keyword evidence="2 11" id="KW-0808">Transferase</keyword>
<dbReference type="OrthoDB" id="9810148at2"/>
<sequence>MENFIVSARKYRPSTFETVVGQQHITGTLKNAIKNNQLAQAFLFCGPRGVGKTTCARILAKTINCTNLTTEQEACGTCESCVSFQTGHSFNFHELDAASNNSVDDIRSLIEQVRIPPQAGKYKIYIIDEVHMLSANAFNAFLKTLEEPPSYAIFILATTEKHKILPTILSRCQIFDFNRIQVDDISGHLNKIAERENIAVEADGLHIIAQKADGGLRDALSMFDQIVSYTNKNLTYKSVIDNLNILDYDYYFKLTQYLTTADVSNSLVLFDEILNNGFDGNNFINGLASHLRNLLVAKDPQTTKLLEVSENIKQKYISQSQQTPVSFILTALNLANQCDLNYKNSKNQRLQVEMALIKMCHIPSVLQLASQPLTNATDNDQIKKKTSLTSAPAPTPAVSQVVPVAAPVTSIPLTNPATSSIPAIPVIESKPVTTPSASIPLPKRAPVPSAKIVLKPSPAAQQNKSAVLIPSLNGIEKKEDGEDGDEPKYITGNDREAFTQEQLLFYWNEYIQIVKEANKINVYTLMVTSPPILESQEEIMVHIEHKLQEDILQNEMIELLNFLRPRLKNFSILVKTKQVVKEVVNRLYTSVEKYQYLVEKNPKLEEMRRRFNLDVSS</sequence>
<dbReference type="InterPro" id="IPR005790">
    <property type="entry name" value="DNA_polIII_delta"/>
</dbReference>
<evidence type="ECO:0000313" key="13">
    <source>
        <dbReference type="EMBL" id="SMD13331.1"/>
    </source>
</evidence>
<dbReference type="FunFam" id="1.10.8.60:FF:000013">
    <property type="entry name" value="DNA polymerase III subunit gamma/tau"/>
    <property type="match status" value="1"/>
</dbReference>
<dbReference type="CDD" id="cd18137">
    <property type="entry name" value="HLD_clamp_pol_III_gamma_tau"/>
    <property type="match status" value="1"/>
</dbReference>
<evidence type="ECO:0000256" key="7">
    <source>
        <dbReference type="ARBA" id="ARBA00022833"/>
    </source>
</evidence>
<dbReference type="InterPro" id="IPR003593">
    <property type="entry name" value="AAA+_ATPase"/>
</dbReference>
<evidence type="ECO:0000256" key="2">
    <source>
        <dbReference type="ARBA" id="ARBA00022679"/>
    </source>
</evidence>
<organism evidence="13 14">
    <name type="scientific">Pedobacter nyackensis</name>
    <dbReference type="NCBI Taxonomy" id="475255"/>
    <lineage>
        <taxon>Bacteria</taxon>
        <taxon>Pseudomonadati</taxon>
        <taxon>Bacteroidota</taxon>
        <taxon>Sphingobacteriia</taxon>
        <taxon>Sphingobacteriales</taxon>
        <taxon>Sphingobacteriaceae</taxon>
        <taxon>Pedobacter</taxon>
    </lineage>
</organism>
<comment type="catalytic activity">
    <reaction evidence="10 11">
        <text>DNA(n) + a 2'-deoxyribonucleoside 5'-triphosphate = DNA(n+1) + diphosphate</text>
        <dbReference type="Rhea" id="RHEA:22508"/>
        <dbReference type="Rhea" id="RHEA-COMP:17339"/>
        <dbReference type="Rhea" id="RHEA-COMP:17340"/>
        <dbReference type="ChEBI" id="CHEBI:33019"/>
        <dbReference type="ChEBI" id="CHEBI:61560"/>
        <dbReference type="ChEBI" id="CHEBI:173112"/>
        <dbReference type="EC" id="2.7.7.7"/>
    </reaction>
</comment>
<dbReference type="CDD" id="cd00009">
    <property type="entry name" value="AAA"/>
    <property type="match status" value="1"/>
</dbReference>
<dbReference type="Proteomes" id="UP000192678">
    <property type="component" value="Unassembled WGS sequence"/>
</dbReference>
<evidence type="ECO:0000256" key="5">
    <source>
        <dbReference type="ARBA" id="ARBA00022723"/>
    </source>
</evidence>
<dbReference type="NCBIfam" id="NF004046">
    <property type="entry name" value="PRK05563.1"/>
    <property type="match status" value="1"/>
</dbReference>
<name>A0A1W2EUJ2_9SPHI</name>
<keyword evidence="5" id="KW-0479">Metal-binding</keyword>
<keyword evidence="4 11" id="KW-0235">DNA replication</keyword>
<dbReference type="EC" id="2.7.7.7" evidence="11"/>
<dbReference type="Gene3D" id="1.20.272.10">
    <property type="match status" value="1"/>
</dbReference>
<dbReference type="GO" id="GO:0046872">
    <property type="term" value="F:metal ion binding"/>
    <property type="evidence" value="ECO:0007669"/>
    <property type="project" value="UniProtKB-KW"/>
</dbReference>
<keyword evidence="8 11" id="KW-0067">ATP-binding</keyword>
<dbReference type="Gene3D" id="3.40.50.300">
    <property type="entry name" value="P-loop containing nucleotide triphosphate hydrolases"/>
    <property type="match status" value="1"/>
</dbReference>
<dbReference type="InterPro" id="IPR045085">
    <property type="entry name" value="HLD_clamp_pol_III_gamma_tau"/>
</dbReference>